<reference evidence="2" key="2">
    <citation type="submission" date="2021-09" db="EMBL/GenBank/DDBJ databases">
        <authorList>
            <person name="Jia N."/>
            <person name="Wang J."/>
            <person name="Shi W."/>
            <person name="Du L."/>
            <person name="Sun Y."/>
            <person name="Zhan W."/>
            <person name="Jiang J."/>
            <person name="Wang Q."/>
            <person name="Zhang B."/>
            <person name="Ji P."/>
            <person name="Sakyi L.B."/>
            <person name="Cui X."/>
            <person name="Yuan T."/>
            <person name="Jiang B."/>
            <person name="Yang W."/>
            <person name="Lam T.T.-Y."/>
            <person name="Chang Q."/>
            <person name="Ding S."/>
            <person name="Wang X."/>
            <person name="Zhu J."/>
            <person name="Ruan X."/>
            <person name="Zhao L."/>
            <person name="Wei J."/>
            <person name="Que T."/>
            <person name="Du C."/>
            <person name="Cheng J."/>
            <person name="Dai P."/>
            <person name="Han X."/>
            <person name="Huang E."/>
            <person name="Gao Y."/>
            <person name="Liu J."/>
            <person name="Shao H."/>
            <person name="Ye R."/>
            <person name="Li L."/>
            <person name="Wei W."/>
            <person name="Wang X."/>
            <person name="Wang C."/>
            <person name="Huo Q."/>
            <person name="Li W."/>
            <person name="Guo W."/>
            <person name="Chen H."/>
            <person name="Chen S."/>
            <person name="Zhou L."/>
            <person name="Zhou L."/>
            <person name="Ni X."/>
            <person name="Tian J."/>
            <person name="Zhou Y."/>
            <person name="Sheng Y."/>
            <person name="Liu T."/>
            <person name="Pan Y."/>
            <person name="Xia L."/>
            <person name="Li J."/>
            <person name="Zhao F."/>
            <person name="Cao W."/>
        </authorList>
    </citation>
    <scope>NUCLEOTIDE SEQUENCE</scope>
    <source>
        <strain evidence="2">Rsan-2018</strain>
        <tissue evidence="2">Larvae</tissue>
    </source>
</reference>
<evidence type="ECO:0000256" key="1">
    <source>
        <dbReference type="SAM" id="MobiDB-lite"/>
    </source>
</evidence>
<accession>A0A9D4T4J5</accession>
<protein>
    <submittedName>
        <fullName evidence="2">Uncharacterized protein</fullName>
    </submittedName>
</protein>
<comment type="caution">
    <text evidence="2">The sequence shown here is derived from an EMBL/GenBank/DDBJ whole genome shotgun (WGS) entry which is preliminary data.</text>
</comment>
<reference evidence="2" key="1">
    <citation type="journal article" date="2020" name="Cell">
        <title>Large-Scale Comparative Analyses of Tick Genomes Elucidate Their Genetic Diversity and Vector Capacities.</title>
        <authorList>
            <consortium name="Tick Genome and Microbiome Consortium (TIGMIC)"/>
            <person name="Jia N."/>
            <person name="Wang J."/>
            <person name="Shi W."/>
            <person name="Du L."/>
            <person name="Sun Y."/>
            <person name="Zhan W."/>
            <person name="Jiang J.F."/>
            <person name="Wang Q."/>
            <person name="Zhang B."/>
            <person name="Ji P."/>
            <person name="Bell-Sakyi L."/>
            <person name="Cui X.M."/>
            <person name="Yuan T.T."/>
            <person name="Jiang B.G."/>
            <person name="Yang W.F."/>
            <person name="Lam T.T."/>
            <person name="Chang Q.C."/>
            <person name="Ding S.J."/>
            <person name="Wang X.J."/>
            <person name="Zhu J.G."/>
            <person name="Ruan X.D."/>
            <person name="Zhao L."/>
            <person name="Wei J.T."/>
            <person name="Ye R.Z."/>
            <person name="Que T.C."/>
            <person name="Du C.H."/>
            <person name="Zhou Y.H."/>
            <person name="Cheng J.X."/>
            <person name="Dai P.F."/>
            <person name="Guo W.B."/>
            <person name="Han X.H."/>
            <person name="Huang E.J."/>
            <person name="Li L.F."/>
            <person name="Wei W."/>
            <person name="Gao Y.C."/>
            <person name="Liu J.Z."/>
            <person name="Shao H.Z."/>
            <person name="Wang X."/>
            <person name="Wang C.C."/>
            <person name="Yang T.C."/>
            <person name="Huo Q.B."/>
            <person name="Li W."/>
            <person name="Chen H.Y."/>
            <person name="Chen S.E."/>
            <person name="Zhou L.G."/>
            <person name="Ni X.B."/>
            <person name="Tian J.H."/>
            <person name="Sheng Y."/>
            <person name="Liu T."/>
            <person name="Pan Y.S."/>
            <person name="Xia L.Y."/>
            <person name="Li J."/>
            <person name="Zhao F."/>
            <person name="Cao W.C."/>
        </authorList>
    </citation>
    <scope>NUCLEOTIDE SEQUENCE</scope>
    <source>
        <strain evidence="2">Rsan-2018</strain>
    </source>
</reference>
<keyword evidence="3" id="KW-1185">Reference proteome</keyword>
<gene>
    <name evidence="2" type="ORF">HPB52_022482</name>
</gene>
<proteinExistence type="predicted"/>
<feature type="compositionally biased region" description="Basic and acidic residues" evidence="1">
    <location>
        <begin position="100"/>
        <end position="109"/>
    </location>
</feature>
<dbReference type="EMBL" id="JABSTV010001248">
    <property type="protein sequence ID" value="KAH7969887.1"/>
    <property type="molecule type" value="Genomic_DNA"/>
</dbReference>
<evidence type="ECO:0000313" key="2">
    <source>
        <dbReference type="EMBL" id="KAH7969887.1"/>
    </source>
</evidence>
<dbReference type="Proteomes" id="UP000821837">
    <property type="component" value="Unassembled WGS sequence"/>
</dbReference>
<organism evidence="2 3">
    <name type="scientific">Rhipicephalus sanguineus</name>
    <name type="common">Brown dog tick</name>
    <name type="synonym">Ixodes sanguineus</name>
    <dbReference type="NCBI Taxonomy" id="34632"/>
    <lineage>
        <taxon>Eukaryota</taxon>
        <taxon>Metazoa</taxon>
        <taxon>Ecdysozoa</taxon>
        <taxon>Arthropoda</taxon>
        <taxon>Chelicerata</taxon>
        <taxon>Arachnida</taxon>
        <taxon>Acari</taxon>
        <taxon>Parasitiformes</taxon>
        <taxon>Ixodida</taxon>
        <taxon>Ixodoidea</taxon>
        <taxon>Ixodidae</taxon>
        <taxon>Rhipicephalinae</taxon>
        <taxon>Rhipicephalus</taxon>
        <taxon>Rhipicephalus</taxon>
    </lineage>
</organism>
<feature type="region of interest" description="Disordered" evidence="1">
    <location>
        <begin position="59"/>
        <end position="128"/>
    </location>
</feature>
<dbReference type="AlphaFoldDB" id="A0A9D4T4J5"/>
<evidence type="ECO:0000313" key="3">
    <source>
        <dbReference type="Proteomes" id="UP000821837"/>
    </source>
</evidence>
<name>A0A9D4T4J5_RHISA</name>
<sequence>MVAVIHQIGLQVLNTRSFTFVRRTGDISLTSEGVRCDWATQPDSWRSGHLPIIITPVEDPKDQAVKQSRLASVPAAALRRSNEPGLPESGSSSISGSDHPVQDTREPSWDRPPPPELNGLPDAGLRVGSPEYRTLFNGVVAVCRQHANCRQRQSS</sequence>